<keyword evidence="5" id="KW-1185">Reference proteome</keyword>
<dbReference type="GeneID" id="110980954"/>
<evidence type="ECO:0000256" key="3">
    <source>
        <dbReference type="SAM" id="SignalP"/>
    </source>
</evidence>
<proteinExistence type="predicted"/>
<feature type="disulfide bond" evidence="2">
    <location>
        <begin position="123"/>
        <end position="140"/>
    </location>
</feature>
<evidence type="ECO:0000259" key="4">
    <source>
        <dbReference type="PROSITE" id="PS51448"/>
    </source>
</evidence>
<evidence type="ECO:0000313" key="5">
    <source>
        <dbReference type="Proteomes" id="UP000694845"/>
    </source>
</evidence>
<dbReference type="RefSeq" id="XP_022093738.1">
    <property type="nucleotide sequence ID" value="XM_022238046.1"/>
</dbReference>
<dbReference type="PROSITE" id="PS51448">
    <property type="entry name" value="P_TREFOIL_2"/>
    <property type="match status" value="2"/>
</dbReference>
<dbReference type="InterPro" id="IPR044913">
    <property type="entry name" value="P_trefoil_dom_sf"/>
</dbReference>
<protein>
    <submittedName>
        <fullName evidence="6 7">Uncharacterized protein LOC110980954</fullName>
    </submittedName>
</protein>
<feature type="chain" id="PRO_5044665591" evidence="3">
    <location>
        <begin position="24"/>
        <end position="403"/>
    </location>
</feature>
<dbReference type="SUPFAM" id="SSF57492">
    <property type="entry name" value="Trefoil"/>
    <property type="match status" value="1"/>
</dbReference>
<organism evidence="5 8">
    <name type="scientific">Acanthaster planci</name>
    <name type="common">Crown-of-thorns starfish</name>
    <dbReference type="NCBI Taxonomy" id="133434"/>
    <lineage>
        <taxon>Eukaryota</taxon>
        <taxon>Metazoa</taxon>
        <taxon>Echinodermata</taxon>
        <taxon>Eleutherozoa</taxon>
        <taxon>Asterozoa</taxon>
        <taxon>Asteroidea</taxon>
        <taxon>Valvatacea</taxon>
        <taxon>Valvatida</taxon>
        <taxon>Acanthasteridae</taxon>
        <taxon>Acanthaster</taxon>
    </lineage>
</organism>
<gene>
    <name evidence="6 7 8" type="primary">LOC110980954</name>
</gene>
<dbReference type="Proteomes" id="UP000694845">
    <property type="component" value="Unplaced"/>
</dbReference>
<evidence type="ECO:0000313" key="7">
    <source>
        <dbReference type="RefSeq" id="XP_022093738.1"/>
    </source>
</evidence>
<dbReference type="Pfam" id="PF00088">
    <property type="entry name" value="Trefoil"/>
    <property type="match status" value="1"/>
</dbReference>
<sequence>MTRLARGSLGLCVILGIIGAVTCKVWSAEDCPTKLLAFERRPCFPANVTVDDQACEAEGCTFCNTNLRDLPTCFNNTRPGLYWEADGRQDSCPSNITFENRVDCFQSSARTCTISNSCTQAFCYAIGCEWCKSDQGQPYCFYKTEDGLVVPQAKVAVHRNIGGTYVATVTRPALPRDIPNTPTALAWYLTFTFGVPVKDVKFGSPLANFVKGNEDYSFIMRPKQTHWNPFAKQEHFLLTATLDRQAPAYRPVARGRLSFDTAPRYAREPVVPQLAGFLAGGCVTTFEFDPAIQNTNFGKIAVTYRFTSEQSVLSTIRLLIQRSVSAILSRVYYEAYSIAYTQDYKLSVLNVKPDGAERSPGTFSMVMLYDSSQIKGELNPELAFMIQNSLPSRPCSLEYQSEE</sequence>
<dbReference type="InterPro" id="IPR000519">
    <property type="entry name" value="P_trefoil_dom"/>
</dbReference>
<dbReference type="RefSeq" id="XP_022093739.1">
    <property type="nucleotide sequence ID" value="XM_022238047.1"/>
</dbReference>
<name>A0A8B7YKF2_ACAPL</name>
<feature type="domain" description="P-type" evidence="4">
    <location>
        <begin position="90"/>
        <end position="144"/>
    </location>
</feature>
<accession>A0A8B7YKF2</accession>
<evidence type="ECO:0000256" key="1">
    <source>
        <dbReference type="ARBA" id="ARBA00023157"/>
    </source>
</evidence>
<dbReference type="CDD" id="cd00111">
    <property type="entry name" value="Trefoil"/>
    <property type="match status" value="1"/>
</dbReference>
<comment type="caution">
    <text evidence="2">Lacks conserved residue(s) required for the propagation of feature annotation.</text>
</comment>
<reference evidence="6 7" key="1">
    <citation type="submission" date="2025-04" db="UniProtKB">
        <authorList>
            <consortium name="RefSeq"/>
        </authorList>
    </citation>
    <scope>IDENTIFICATION</scope>
</reference>
<evidence type="ECO:0000313" key="8">
    <source>
        <dbReference type="RefSeq" id="XP_022093739.1"/>
    </source>
</evidence>
<evidence type="ECO:0000256" key="2">
    <source>
        <dbReference type="PROSITE-ProRule" id="PRU00779"/>
    </source>
</evidence>
<dbReference type="KEGG" id="aplc:110980954"/>
<keyword evidence="1 2" id="KW-1015">Disulfide bond</keyword>
<dbReference type="AlphaFoldDB" id="A0A8B7YKF2"/>
<evidence type="ECO:0000313" key="6">
    <source>
        <dbReference type="RefSeq" id="XP_022093737.1"/>
    </source>
</evidence>
<keyword evidence="3" id="KW-0732">Signal</keyword>
<dbReference type="RefSeq" id="XP_022093737.1">
    <property type="nucleotide sequence ID" value="XM_022238045.1"/>
</dbReference>
<feature type="signal peptide" evidence="3">
    <location>
        <begin position="1"/>
        <end position="23"/>
    </location>
</feature>
<feature type="domain" description="P-type" evidence="4">
    <location>
        <begin position="29"/>
        <end position="77"/>
    </location>
</feature>